<dbReference type="FunCoup" id="A0A165FD34">
    <property type="interactions" value="91"/>
</dbReference>
<feature type="transmembrane region" description="Helical" evidence="6">
    <location>
        <begin position="26"/>
        <end position="47"/>
    </location>
</feature>
<accession>A0A165FD34</accession>
<evidence type="ECO:0000256" key="3">
    <source>
        <dbReference type="ARBA" id="ARBA00022692"/>
    </source>
</evidence>
<dbReference type="InterPro" id="IPR043476">
    <property type="entry name" value="Yro2-like_7TM"/>
</dbReference>
<dbReference type="PRINTS" id="PR00251">
    <property type="entry name" value="BACTRLOPSIN"/>
</dbReference>
<feature type="transmembrane region" description="Helical" evidence="6">
    <location>
        <begin position="228"/>
        <end position="248"/>
    </location>
</feature>
<comment type="subcellular location">
    <subcellularLocation>
        <location evidence="1">Membrane</location>
        <topology evidence="1">Multi-pass membrane protein</topology>
    </subcellularLocation>
</comment>
<keyword evidence="7" id="KW-0675">Receptor</keyword>
<organism evidence="7 8">
    <name type="scientific">Calocera cornea HHB12733</name>
    <dbReference type="NCBI Taxonomy" id="1353952"/>
    <lineage>
        <taxon>Eukaryota</taxon>
        <taxon>Fungi</taxon>
        <taxon>Dikarya</taxon>
        <taxon>Basidiomycota</taxon>
        <taxon>Agaricomycotina</taxon>
        <taxon>Dacrymycetes</taxon>
        <taxon>Dacrymycetales</taxon>
        <taxon>Dacrymycetaceae</taxon>
        <taxon>Calocera</taxon>
    </lineage>
</organism>
<evidence type="ECO:0000313" key="7">
    <source>
        <dbReference type="EMBL" id="KZT56573.1"/>
    </source>
</evidence>
<dbReference type="SMART" id="SM01021">
    <property type="entry name" value="Bac_rhodopsin"/>
    <property type="match status" value="1"/>
</dbReference>
<dbReference type="OrthoDB" id="536545at2759"/>
<dbReference type="GO" id="GO:0005783">
    <property type="term" value="C:endoplasmic reticulum"/>
    <property type="evidence" value="ECO:0007669"/>
    <property type="project" value="TreeGrafter"/>
</dbReference>
<evidence type="ECO:0000313" key="8">
    <source>
        <dbReference type="Proteomes" id="UP000076842"/>
    </source>
</evidence>
<dbReference type="FunFam" id="1.20.1070.10:FF:000160">
    <property type="entry name" value="Related to Opsin-1"/>
    <property type="match status" value="1"/>
</dbReference>
<keyword evidence="8" id="KW-1185">Reference proteome</keyword>
<keyword evidence="3 6" id="KW-0812">Transmembrane</keyword>
<dbReference type="SUPFAM" id="SSF81321">
    <property type="entry name" value="Family A G protein-coupled receptor-like"/>
    <property type="match status" value="1"/>
</dbReference>
<dbReference type="PANTHER" id="PTHR28286">
    <property type="match status" value="1"/>
</dbReference>
<reference evidence="7 8" key="1">
    <citation type="journal article" date="2016" name="Mol. Biol. Evol.">
        <title>Comparative Genomics of Early-Diverging Mushroom-Forming Fungi Provides Insights into the Origins of Lignocellulose Decay Capabilities.</title>
        <authorList>
            <person name="Nagy L.G."/>
            <person name="Riley R."/>
            <person name="Tritt A."/>
            <person name="Adam C."/>
            <person name="Daum C."/>
            <person name="Floudas D."/>
            <person name="Sun H."/>
            <person name="Yadav J.S."/>
            <person name="Pangilinan J."/>
            <person name="Larsson K.H."/>
            <person name="Matsuura K."/>
            <person name="Barry K."/>
            <person name="Labutti K."/>
            <person name="Kuo R."/>
            <person name="Ohm R.A."/>
            <person name="Bhattacharya S.S."/>
            <person name="Shirouzu T."/>
            <person name="Yoshinaga Y."/>
            <person name="Martin F.M."/>
            <person name="Grigoriev I.V."/>
            <person name="Hibbett D.S."/>
        </authorList>
    </citation>
    <scope>NUCLEOTIDE SEQUENCE [LARGE SCALE GENOMIC DNA]</scope>
    <source>
        <strain evidence="7 8">HHB12733</strain>
    </source>
</reference>
<evidence type="ECO:0000256" key="6">
    <source>
        <dbReference type="SAM" id="Phobius"/>
    </source>
</evidence>
<dbReference type="CDD" id="cd15239">
    <property type="entry name" value="7tm_YRO2_fungal-like"/>
    <property type="match status" value="1"/>
</dbReference>
<evidence type="ECO:0000256" key="4">
    <source>
        <dbReference type="ARBA" id="ARBA00022989"/>
    </source>
</evidence>
<dbReference type="PANTHER" id="PTHR28286:SF1">
    <property type="entry name" value="30 KDA HEAT SHOCK PROTEIN-RELATED"/>
    <property type="match status" value="1"/>
</dbReference>
<name>A0A165FD34_9BASI</name>
<dbReference type="Proteomes" id="UP000076842">
    <property type="component" value="Unassembled WGS sequence"/>
</dbReference>
<proteinExistence type="inferred from homology"/>
<evidence type="ECO:0000256" key="5">
    <source>
        <dbReference type="ARBA" id="ARBA00023136"/>
    </source>
</evidence>
<dbReference type="GO" id="GO:0005886">
    <property type="term" value="C:plasma membrane"/>
    <property type="evidence" value="ECO:0007669"/>
    <property type="project" value="TreeGrafter"/>
</dbReference>
<keyword evidence="4 6" id="KW-1133">Transmembrane helix</keyword>
<dbReference type="EMBL" id="KV423975">
    <property type="protein sequence ID" value="KZT56573.1"/>
    <property type="molecule type" value="Genomic_DNA"/>
</dbReference>
<dbReference type="InParanoid" id="A0A165FD34"/>
<comment type="similarity">
    <text evidence="2">Belongs to the archaeal/bacterial/fungal opsin family.</text>
</comment>
<feature type="transmembrane region" description="Helical" evidence="6">
    <location>
        <begin position="159"/>
        <end position="178"/>
    </location>
</feature>
<gene>
    <name evidence="7" type="ORF">CALCODRAFT_483832</name>
</gene>
<sequence length="295" mass="31759">MAAGNYALDANPSNSGIDINTNGSDWLWAVFATFLLTDLLFVGWSFSRRRGTRAFHILAIAILTVGTIVYYSMASDLGATPVTAEFYGVRHQDYAGEPATRAIWWCRYVMWFLTGPLLVLEVALASALPVSDIFGAMFMIDVSVICGLVGALTPSSYKWGYYGFGCASLIYVVSVLLGPGRISAGYVGNDVRSLHTRGAAYLAFIWLIYPISWGLSEGGNVITSDGEMIFYGILDLFTMPFFLALHLFQLRTLDYSRFGMTGVGVGGVGRQYQPGEKGVPLGGGAPAPMAEAGAV</sequence>
<evidence type="ECO:0000256" key="1">
    <source>
        <dbReference type="ARBA" id="ARBA00004141"/>
    </source>
</evidence>
<dbReference type="InterPro" id="IPR001425">
    <property type="entry name" value="Arc/bac/fun_rhodopsins"/>
</dbReference>
<keyword evidence="5 6" id="KW-0472">Membrane</keyword>
<feature type="transmembrane region" description="Helical" evidence="6">
    <location>
        <begin position="54"/>
        <end position="73"/>
    </location>
</feature>
<dbReference type="Gene3D" id="1.20.1070.10">
    <property type="entry name" value="Rhodopsin 7-helix transmembrane proteins"/>
    <property type="match status" value="1"/>
</dbReference>
<feature type="transmembrane region" description="Helical" evidence="6">
    <location>
        <begin position="133"/>
        <end position="153"/>
    </location>
</feature>
<feature type="transmembrane region" description="Helical" evidence="6">
    <location>
        <begin position="199"/>
        <end position="216"/>
    </location>
</feature>
<dbReference type="Pfam" id="PF01036">
    <property type="entry name" value="Bac_rhodopsin"/>
    <property type="match status" value="1"/>
</dbReference>
<dbReference type="AlphaFoldDB" id="A0A165FD34"/>
<evidence type="ECO:0000256" key="2">
    <source>
        <dbReference type="ARBA" id="ARBA00008130"/>
    </source>
</evidence>
<protein>
    <submittedName>
        <fullName evidence="7">Family A G protein-coupled receptor-like protein</fullName>
    </submittedName>
</protein>